<organism evidence="1 2">
    <name type="scientific">Paraphoma chrysanthemicola</name>
    <dbReference type="NCBI Taxonomy" id="798071"/>
    <lineage>
        <taxon>Eukaryota</taxon>
        <taxon>Fungi</taxon>
        <taxon>Dikarya</taxon>
        <taxon>Ascomycota</taxon>
        <taxon>Pezizomycotina</taxon>
        <taxon>Dothideomycetes</taxon>
        <taxon>Pleosporomycetidae</taxon>
        <taxon>Pleosporales</taxon>
        <taxon>Pleosporineae</taxon>
        <taxon>Phaeosphaeriaceae</taxon>
        <taxon>Paraphoma</taxon>
    </lineage>
</organism>
<evidence type="ECO:0000313" key="2">
    <source>
        <dbReference type="Proteomes" id="UP000813461"/>
    </source>
</evidence>
<comment type="caution">
    <text evidence="1">The sequence shown here is derived from an EMBL/GenBank/DDBJ whole genome shotgun (WGS) entry which is preliminary data.</text>
</comment>
<keyword evidence="2" id="KW-1185">Reference proteome</keyword>
<name>A0A8K0RBM5_9PLEO</name>
<dbReference type="EMBL" id="JAGMVJ010000004">
    <property type="protein sequence ID" value="KAH7091214.1"/>
    <property type="molecule type" value="Genomic_DNA"/>
</dbReference>
<accession>A0A8K0RBM5</accession>
<evidence type="ECO:0000313" key="1">
    <source>
        <dbReference type="EMBL" id="KAH7091214.1"/>
    </source>
</evidence>
<dbReference type="Proteomes" id="UP000813461">
    <property type="component" value="Unassembled WGS sequence"/>
</dbReference>
<reference evidence="1" key="1">
    <citation type="journal article" date="2021" name="Nat. Commun.">
        <title>Genetic determinants of endophytism in the Arabidopsis root mycobiome.</title>
        <authorList>
            <person name="Mesny F."/>
            <person name="Miyauchi S."/>
            <person name="Thiergart T."/>
            <person name="Pickel B."/>
            <person name="Atanasova L."/>
            <person name="Karlsson M."/>
            <person name="Huettel B."/>
            <person name="Barry K.W."/>
            <person name="Haridas S."/>
            <person name="Chen C."/>
            <person name="Bauer D."/>
            <person name="Andreopoulos W."/>
            <person name="Pangilinan J."/>
            <person name="LaButti K."/>
            <person name="Riley R."/>
            <person name="Lipzen A."/>
            <person name="Clum A."/>
            <person name="Drula E."/>
            <person name="Henrissat B."/>
            <person name="Kohler A."/>
            <person name="Grigoriev I.V."/>
            <person name="Martin F.M."/>
            <person name="Hacquard S."/>
        </authorList>
    </citation>
    <scope>NUCLEOTIDE SEQUENCE</scope>
    <source>
        <strain evidence="1">MPI-SDFR-AT-0120</strain>
    </source>
</reference>
<gene>
    <name evidence="1" type="ORF">FB567DRAFT_625788</name>
</gene>
<protein>
    <submittedName>
        <fullName evidence="1">Uncharacterized protein</fullName>
    </submittedName>
</protein>
<dbReference type="AlphaFoldDB" id="A0A8K0RBM5"/>
<proteinExistence type="predicted"/>
<dbReference type="OrthoDB" id="3800024at2759"/>
<sequence>MRFRTTSKKVEPRPVPFDSLIDNVLYMVLDQILLAEGATGLTNLTLVSRRLYLCTIPHLFRNVDLDVTRASHVRLLSRLARPRSRIPGLIQELAVTGIDEQRKDLLSDIVTVVSKLECLNALYWRDSSLDIPVSILDTLDRKFPKACVQIEANCVNLLKTAEESPPSTTVLEMLDVFRTSDLPKLSDLRLLTNDMELFTQRELGIWGSKGGWDRLSELRLSHARHLVSFVGRVPNLTTLWLYPRGIQDFEALREHLESFPDASPFGPITTLVFGGCSTIHDLATEIQVVPWCILRHTPDLGYLDISRKRFDNVTPGPALHTATAQDIRDIRGLCPDLATILIDIGLQGPYADWPLDVLLELICFEKMSWLFLYLHRMDTNRAKIMTNLLDKARVARHMSRERQRLGLPWCGQFTVSFKTVSPWEVMQERANFPDESVDFSESPIGMYHNLIHSAEGRHSPALQLDRMTVQELESKKAKQVTGKFGWDRKGYGKEMKKRFEIEGMVSEATGAATLYDLWTQ</sequence>